<dbReference type="Proteomes" id="UP000235145">
    <property type="component" value="Unassembled WGS sequence"/>
</dbReference>
<keyword evidence="2" id="KW-1185">Reference proteome</keyword>
<dbReference type="PANTHER" id="PTHR31973">
    <property type="entry name" value="POLYPROTEIN, PUTATIVE-RELATED"/>
    <property type="match status" value="1"/>
</dbReference>
<protein>
    <recommendedName>
        <fullName evidence="3">MULE transposase domain-containing protein</fullName>
    </recommendedName>
</protein>
<comment type="caution">
    <text evidence="1">The sequence shown here is derived from an EMBL/GenBank/DDBJ whole genome shotgun (WGS) entry which is preliminary data.</text>
</comment>
<evidence type="ECO:0000313" key="2">
    <source>
        <dbReference type="Proteomes" id="UP000235145"/>
    </source>
</evidence>
<proteinExistence type="predicted"/>
<name>A0A9R1XJ89_LACSA</name>
<dbReference type="AlphaFoldDB" id="A0A9R1XJ89"/>
<dbReference type="EMBL" id="NBSK02000004">
    <property type="protein sequence ID" value="KAJ0214734.1"/>
    <property type="molecule type" value="Genomic_DNA"/>
</dbReference>
<gene>
    <name evidence="1" type="ORF">LSAT_V11C400186370</name>
</gene>
<evidence type="ECO:0008006" key="3">
    <source>
        <dbReference type="Google" id="ProtNLM"/>
    </source>
</evidence>
<accession>A0A9R1XJ89</accession>
<evidence type="ECO:0000313" key="1">
    <source>
        <dbReference type="EMBL" id="KAJ0214734.1"/>
    </source>
</evidence>
<sequence length="144" mass="17418">MMLNTKCSWKWFLECLREDIELYLNSNFTFISDMQKGAIVELHLFNSRARDTIIELPLVWTFPHAEHGYCLRHIYQNMRLKWKTREYKDYLWNYATTTTILEFKAIIQECMIYNKQAYEWLLKIPPRHCAESHFLGSKSKSDPK</sequence>
<reference evidence="1 2" key="1">
    <citation type="journal article" date="2017" name="Nat. Commun.">
        <title>Genome assembly with in vitro proximity ligation data and whole-genome triplication in lettuce.</title>
        <authorList>
            <person name="Reyes-Chin-Wo S."/>
            <person name="Wang Z."/>
            <person name="Yang X."/>
            <person name="Kozik A."/>
            <person name="Arikit S."/>
            <person name="Song C."/>
            <person name="Xia L."/>
            <person name="Froenicke L."/>
            <person name="Lavelle D.O."/>
            <person name="Truco M.J."/>
            <person name="Xia R."/>
            <person name="Zhu S."/>
            <person name="Xu C."/>
            <person name="Xu H."/>
            <person name="Xu X."/>
            <person name="Cox K."/>
            <person name="Korf I."/>
            <person name="Meyers B.C."/>
            <person name="Michelmore R.W."/>
        </authorList>
    </citation>
    <scope>NUCLEOTIDE SEQUENCE [LARGE SCALE GENOMIC DNA]</scope>
    <source>
        <strain evidence="2">cv. Salinas</strain>
        <tissue evidence="1">Seedlings</tissue>
    </source>
</reference>
<dbReference type="PANTHER" id="PTHR31973:SF190">
    <property type="entry name" value="MULE TRANSPOSASE DOMAIN-CONTAINING PROTEIN"/>
    <property type="match status" value="1"/>
</dbReference>
<organism evidence="1 2">
    <name type="scientific">Lactuca sativa</name>
    <name type="common">Garden lettuce</name>
    <dbReference type="NCBI Taxonomy" id="4236"/>
    <lineage>
        <taxon>Eukaryota</taxon>
        <taxon>Viridiplantae</taxon>
        <taxon>Streptophyta</taxon>
        <taxon>Embryophyta</taxon>
        <taxon>Tracheophyta</taxon>
        <taxon>Spermatophyta</taxon>
        <taxon>Magnoliopsida</taxon>
        <taxon>eudicotyledons</taxon>
        <taxon>Gunneridae</taxon>
        <taxon>Pentapetalae</taxon>
        <taxon>asterids</taxon>
        <taxon>campanulids</taxon>
        <taxon>Asterales</taxon>
        <taxon>Asteraceae</taxon>
        <taxon>Cichorioideae</taxon>
        <taxon>Cichorieae</taxon>
        <taxon>Lactucinae</taxon>
        <taxon>Lactuca</taxon>
    </lineage>
</organism>